<keyword evidence="6 7" id="KW-1133">Transmembrane helix</keyword>
<dbReference type="GO" id="GO:0009055">
    <property type="term" value="F:electron transfer activity"/>
    <property type="evidence" value="ECO:0007669"/>
    <property type="project" value="InterPro"/>
</dbReference>
<evidence type="ECO:0000256" key="3">
    <source>
        <dbReference type="ARBA" id="ARBA00022630"/>
    </source>
</evidence>
<dbReference type="Pfam" id="PF04205">
    <property type="entry name" value="FMN_bind"/>
    <property type="match status" value="1"/>
</dbReference>
<evidence type="ECO:0000256" key="2">
    <source>
        <dbReference type="ARBA" id="ARBA00022553"/>
    </source>
</evidence>
<evidence type="ECO:0000259" key="8">
    <source>
        <dbReference type="SMART" id="SM00900"/>
    </source>
</evidence>
<evidence type="ECO:0000256" key="6">
    <source>
        <dbReference type="HAMAP-Rule" id="MF_00479"/>
    </source>
</evidence>
<keyword evidence="6 7" id="KW-0812">Transmembrane</keyword>
<evidence type="ECO:0000256" key="4">
    <source>
        <dbReference type="ARBA" id="ARBA00022643"/>
    </source>
</evidence>
<keyword evidence="5 6" id="KW-0249">Electron transport</keyword>
<evidence type="ECO:0000313" key="10">
    <source>
        <dbReference type="Proteomes" id="UP000056322"/>
    </source>
</evidence>
<keyword evidence="6 7" id="KW-0472">Membrane</keyword>
<dbReference type="OrthoDB" id="9784165at2"/>
<dbReference type="Proteomes" id="UP000056322">
    <property type="component" value="Chromosome 1"/>
</dbReference>
<dbReference type="InterPro" id="IPR010209">
    <property type="entry name" value="Ion_transpt_RnfG/RsxG"/>
</dbReference>
<dbReference type="HOGENOM" id="CLU_077882_1_0_4"/>
<feature type="domain" description="FMN-binding" evidence="8">
    <location>
        <begin position="105"/>
        <end position="197"/>
    </location>
</feature>
<dbReference type="GO" id="GO:0005886">
    <property type="term" value="C:plasma membrane"/>
    <property type="evidence" value="ECO:0007669"/>
    <property type="project" value="UniProtKB-SubCell"/>
</dbReference>
<keyword evidence="2 6" id="KW-0597">Phosphoprotein</keyword>
<keyword evidence="10" id="KW-1185">Reference proteome</keyword>
<dbReference type="STRING" id="1581680.BN1209_1089"/>
<dbReference type="NCBIfam" id="NF002519">
    <property type="entry name" value="PRK01908.1"/>
    <property type="match status" value="1"/>
</dbReference>
<evidence type="ECO:0000256" key="1">
    <source>
        <dbReference type="ARBA" id="ARBA00022448"/>
    </source>
</evidence>
<reference evidence="10" key="1">
    <citation type="submission" date="2014-12" db="EMBL/GenBank/DDBJ databases">
        <authorList>
            <person name="Salcher M.M."/>
        </authorList>
    </citation>
    <scope>NUCLEOTIDE SEQUENCE [LARGE SCALE GENOMIC DNA]</scope>
    <source>
        <strain evidence="10">MMS-10A-171</strain>
    </source>
</reference>
<organism evidence="9 10">
    <name type="scientific">Candidatus Methylopumilus turicensis</name>
    <dbReference type="NCBI Taxonomy" id="1581680"/>
    <lineage>
        <taxon>Bacteria</taxon>
        <taxon>Pseudomonadati</taxon>
        <taxon>Pseudomonadota</taxon>
        <taxon>Betaproteobacteria</taxon>
        <taxon>Nitrosomonadales</taxon>
        <taxon>Methylophilaceae</taxon>
        <taxon>Candidatus Methylopumilus</taxon>
    </lineage>
</organism>
<dbReference type="GO" id="GO:0022900">
    <property type="term" value="P:electron transport chain"/>
    <property type="evidence" value="ECO:0007669"/>
    <property type="project" value="UniProtKB-UniRule"/>
</dbReference>
<comment type="cofactor">
    <cofactor evidence="6">
        <name>FMN</name>
        <dbReference type="ChEBI" id="CHEBI:58210"/>
    </cofactor>
</comment>
<dbReference type="EC" id="7.-.-.-" evidence="6"/>
<dbReference type="AlphaFoldDB" id="A0A0B7IV96"/>
<feature type="modified residue" description="FMN phosphoryl threonine" evidence="6">
    <location>
        <position position="180"/>
    </location>
</feature>
<dbReference type="PANTHER" id="PTHR36118:SF1">
    <property type="entry name" value="ION-TRANSLOCATING OXIDOREDUCTASE COMPLEX SUBUNIT G"/>
    <property type="match status" value="1"/>
</dbReference>
<dbReference type="NCBIfam" id="TIGR01947">
    <property type="entry name" value="rnfG"/>
    <property type="match status" value="1"/>
</dbReference>
<keyword evidence="6" id="KW-1003">Cell membrane</keyword>
<feature type="transmembrane region" description="Helical" evidence="7">
    <location>
        <begin position="12"/>
        <end position="30"/>
    </location>
</feature>
<dbReference type="PIRSF" id="PIRSF006091">
    <property type="entry name" value="E_trnsport_RnfG"/>
    <property type="match status" value="1"/>
</dbReference>
<dbReference type="PANTHER" id="PTHR36118">
    <property type="entry name" value="ION-TRANSLOCATING OXIDOREDUCTASE COMPLEX SUBUNIT G"/>
    <property type="match status" value="1"/>
</dbReference>
<keyword evidence="1 6" id="KW-0813">Transport</keyword>
<comment type="function">
    <text evidence="6">Part of a membrane-bound complex that couples electron transfer with translocation of ions across the membrane.</text>
</comment>
<name>A0A0B7IV96_9PROT</name>
<protein>
    <recommendedName>
        <fullName evidence="6">Ion-translocating oxidoreductase complex subunit G</fullName>
        <ecNumber evidence="6">7.-.-.-</ecNumber>
    </recommendedName>
    <alternativeName>
        <fullName evidence="6">Rnf electron transport complex subunit G</fullName>
    </alternativeName>
</protein>
<accession>A0A0B7IV96</accession>
<comment type="subunit">
    <text evidence="6">The complex is composed of six subunits: RnfA, RnfB, RnfC, RnfD, RnfE and RnfG.</text>
</comment>
<comment type="similarity">
    <text evidence="6">Belongs to the RnfG family.</text>
</comment>
<dbReference type="EMBL" id="LN794158">
    <property type="protein sequence ID" value="CEN56130.1"/>
    <property type="molecule type" value="Genomic_DNA"/>
</dbReference>
<dbReference type="HAMAP" id="MF_00479">
    <property type="entry name" value="RsxG_RnfG"/>
    <property type="match status" value="1"/>
</dbReference>
<dbReference type="RefSeq" id="WP_045751293.1">
    <property type="nucleotide sequence ID" value="NZ_LN794158.1"/>
</dbReference>
<dbReference type="GO" id="GO:0010181">
    <property type="term" value="F:FMN binding"/>
    <property type="evidence" value="ECO:0007669"/>
    <property type="project" value="InterPro"/>
</dbReference>
<evidence type="ECO:0000313" key="9">
    <source>
        <dbReference type="EMBL" id="CEN56130.1"/>
    </source>
</evidence>
<gene>
    <name evidence="9" type="primary">rsxG</name>
    <name evidence="6" type="synonym">rnfG</name>
    <name evidence="9" type="ORF">BN1209_1089</name>
</gene>
<dbReference type="SMART" id="SM00900">
    <property type="entry name" value="FMN_bind"/>
    <property type="match status" value="1"/>
</dbReference>
<evidence type="ECO:0000256" key="7">
    <source>
        <dbReference type="SAM" id="Phobius"/>
    </source>
</evidence>
<sequence>MNATILKHAAKTAWVMIAFTIISTFGLAIIHHSTKAPISRAEADVRMRLFGQILPTTFYDNDLLQDAIKQTSGGDLGNRDETMIHRARLKNQPAAVILEATAPDGYSGDIKLLVAIKATGEIVGVRVLDHKETPGLGDYIDIGHGDWIKNFDAQSLDKTKDEAWFVKKDGGQFDFMTGATITPRAVVKAVHKVLKFYQSHQQAIFETPSGQALAL</sequence>
<proteinExistence type="inferred from homology"/>
<comment type="subcellular location">
    <subcellularLocation>
        <location evidence="6">Cell inner membrane</location>
        <topology evidence="6">Single-pass membrane protein</topology>
    </subcellularLocation>
</comment>
<keyword evidence="3 6" id="KW-0285">Flavoprotein</keyword>
<keyword evidence="4 6" id="KW-0288">FMN</keyword>
<keyword evidence="6" id="KW-0997">Cell inner membrane</keyword>
<keyword evidence="6" id="KW-1278">Translocase</keyword>
<dbReference type="InterPro" id="IPR007329">
    <property type="entry name" value="FMN-bd"/>
</dbReference>
<evidence type="ECO:0000256" key="5">
    <source>
        <dbReference type="ARBA" id="ARBA00022982"/>
    </source>
</evidence>
<dbReference type="KEGG" id="mbac:BN1209_1089"/>